<evidence type="ECO:0000313" key="2">
    <source>
        <dbReference type="Proteomes" id="UP000001542"/>
    </source>
</evidence>
<gene>
    <name evidence="1" type="ORF">TVAG_455330</name>
</gene>
<dbReference type="VEuPathDB" id="TrichDB:TVAGG3_0565970"/>
<proteinExistence type="predicted"/>
<protein>
    <submittedName>
        <fullName evidence="1">Uncharacterized protein</fullName>
    </submittedName>
</protein>
<sequence length="102" mass="11545">MLNVLTFVQFKLIEGSNRLENRIKNKTVVTDISIVNTDEGQASRIEEAGSYKLKIDTESAAAIKKVYYIFTDNDQAALGDQDIDGNNDKIKKFTEDQITRKE</sequence>
<dbReference type="KEGG" id="tva:4741776"/>
<dbReference type="RefSeq" id="XP_001297071.1">
    <property type="nucleotide sequence ID" value="XM_001297070.1"/>
</dbReference>
<name>A2GFC4_TRIV3</name>
<keyword evidence="2" id="KW-1185">Reference proteome</keyword>
<dbReference type="VEuPathDB" id="TrichDB:TVAG_455330"/>
<dbReference type="Proteomes" id="UP000001542">
    <property type="component" value="Unassembled WGS sequence"/>
</dbReference>
<reference evidence="1" key="1">
    <citation type="submission" date="2006-10" db="EMBL/GenBank/DDBJ databases">
        <authorList>
            <person name="Amadeo P."/>
            <person name="Zhao Q."/>
            <person name="Wortman J."/>
            <person name="Fraser-Liggett C."/>
            <person name="Carlton J."/>
        </authorList>
    </citation>
    <scope>NUCLEOTIDE SEQUENCE</scope>
    <source>
        <strain evidence="1">G3</strain>
    </source>
</reference>
<accession>A2GFC4</accession>
<dbReference type="AlphaFoldDB" id="A2GFC4"/>
<dbReference type="InParanoid" id="A2GFC4"/>
<reference evidence="1" key="2">
    <citation type="journal article" date="2007" name="Science">
        <title>Draft genome sequence of the sexually transmitted pathogen Trichomonas vaginalis.</title>
        <authorList>
            <person name="Carlton J.M."/>
            <person name="Hirt R.P."/>
            <person name="Silva J.C."/>
            <person name="Delcher A.L."/>
            <person name="Schatz M."/>
            <person name="Zhao Q."/>
            <person name="Wortman J.R."/>
            <person name="Bidwell S.L."/>
            <person name="Alsmark U.C.M."/>
            <person name="Besteiro S."/>
            <person name="Sicheritz-Ponten T."/>
            <person name="Noel C.J."/>
            <person name="Dacks J.B."/>
            <person name="Foster P.G."/>
            <person name="Simillion C."/>
            <person name="Van de Peer Y."/>
            <person name="Miranda-Saavedra D."/>
            <person name="Barton G.J."/>
            <person name="Westrop G.D."/>
            <person name="Mueller S."/>
            <person name="Dessi D."/>
            <person name="Fiori P.L."/>
            <person name="Ren Q."/>
            <person name="Paulsen I."/>
            <person name="Zhang H."/>
            <person name="Bastida-Corcuera F.D."/>
            <person name="Simoes-Barbosa A."/>
            <person name="Brown M.T."/>
            <person name="Hayes R.D."/>
            <person name="Mukherjee M."/>
            <person name="Okumura C.Y."/>
            <person name="Schneider R."/>
            <person name="Smith A.J."/>
            <person name="Vanacova S."/>
            <person name="Villalvazo M."/>
            <person name="Haas B.J."/>
            <person name="Pertea M."/>
            <person name="Feldblyum T.V."/>
            <person name="Utterback T.R."/>
            <person name="Shu C.L."/>
            <person name="Osoegawa K."/>
            <person name="de Jong P.J."/>
            <person name="Hrdy I."/>
            <person name="Horvathova L."/>
            <person name="Zubacova Z."/>
            <person name="Dolezal P."/>
            <person name="Malik S.B."/>
            <person name="Logsdon J.M. Jr."/>
            <person name="Henze K."/>
            <person name="Gupta A."/>
            <person name="Wang C.C."/>
            <person name="Dunne R.L."/>
            <person name="Upcroft J.A."/>
            <person name="Upcroft P."/>
            <person name="White O."/>
            <person name="Salzberg S.L."/>
            <person name="Tang P."/>
            <person name="Chiu C.-H."/>
            <person name="Lee Y.-S."/>
            <person name="Embley T.M."/>
            <person name="Coombs G.H."/>
            <person name="Mottram J.C."/>
            <person name="Tachezy J."/>
            <person name="Fraser-Liggett C.M."/>
            <person name="Johnson P.J."/>
        </authorList>
    </citation>
    <scope>NUCLEOTIDE SEQUENCE [LARGE SCALE GENOMIC DNA]</scope>
    <source>
        <strain evidence="1">G3</strain>
    </source>
</reference>
<dbReference type="EMBL" id="DS115521">
    <property type="protein sequence ID" value="EAX84141.1"/>
    <property type="molecule type" value="Genomic_DNA"/>
</dbReference>
<organism evidence="1 2">
    <name type="scientific">Trichomonas vaginalis (strain ATCC PRA-98 / G3)</name>
    <dbReference type="NCBI Taxonomy" id="412133"/>
    <lineage>
        <taxon>Eukaryota</taxon>
        <taxon>Metamonada</taxon>
        <taxon>Parabasalia</taxon>
        <taxon>Trichomonadida</taxon>
        <taxon>Trichomonadidae</taxon>
        <taxon>Trichomonas</taxon>
    </lineage>
</organism>
<evidence type="ECO:0000313" key="1">
    <source>
        <dbReference type="EMBL" id="EAX84141.1"/>
    </source>
</evidence>